<reference evidence="1 2" key="1">
    <citation type="submission" date="2019-10" db="EMBL/GenBank/DDBJ databases">
        <authorList>
            <person name="Wang R."/>
        </authorList>
    </citation>
    <scope>NUCLEOTIDE SEQUENCE [LARGE SCALE GENOMIC DNA]</scope>
    <source>
        <strain evidence="1 2">ATCC 19377</strain>
    </source>
</reference>
<accession>A0A5P9XND1</accession>
<dbReference type="KEGG" id="atx:GCD22_00089"/>
<dbReference type="AlphaFoldDB" id="A0A5P9XND1"/>
<dbReference type="EMBL" id="CP045571">
    <property type="protein sequence ID" value="QFX94646.1"/>
    <property type="molecule type" value="Genomic_DNA"/>
</dbReference>
<evidence type="ECO:0000313" key="2">
    <source>
        <dbReference type="Proteomes" id="UP000363590"/>
    </source>
</evidence>
<sequence>MGIHIVFVIQDQTPSIEIIHAQMGTSKQKRSLHCHFLKKHSLPRQQIFGGHFW</sequence>
<gene>
    <name evidence="1" type="ORF">GCD22_00089</name>
</gene>
<organism evidence="1 2">
    <name type="scientific">Acidithiobacillus thiooxidans ATCC 19377</name>
    <dbReference type="NCBI Taxonomy" id="637390"/>
    <lineage>
        <taxon>Bacteria</taxon>
        <taxon>Pseudomonadati</taxon>
        <taxon>Pseudomonadota</taxon>
        <taxon>Acidithiobacillia</taxon>
        <taxon>Acidithiobacillales</taxon>
        <taxon>Acidithiobacillaceae</taxon>
        <taxon>Acidithiobacillus</taxon>
    </lineage>
</organism>
<protein>
    <submittedName>
        <fullName evidence="1">Uncharacterized protein</fullName>
    </submittedName>
</protein>
<name>A0A5P9XND1_ACITH</name>
<proteinExistence type="predicted"/>
<dbReference type="Proteomes" id="UP000363590">
    <property type="component" value="Chromosome"/>
</dbReference>
<evidence type="ECO:0000313" key="1">
    <source>
        <dbReference type="EMBL" id="QFX94646.1"/>
    </source>
</evidence>